<reference evidence="2 3" key="2">
    <citation type="submission" date="2019-01" db="EMBL/GenBank/DDBJ databases">
        <authorList>
            <person name="Li Y."/>
        </authorList>
    </citation>
    <scope>NUCLEOTIDE SEQUENCE [LARGE SCALE GENOMIC DNA]</scope>
    <source>
        <strain evidence="2 3">07D10-4-3</strain>
    </source>
</reference>
<evidence type="ECO:0000259" key="1">
    <source>
        <dbReference type="Pfam" id="PF08494"/>
    </source>
</evidence>
<dbReference type="GO" id="GO:0005524">
    <property type="term" value="F:ATP binding"/>
    <property type="evidence" value="ECO:0007669"/>
    <property type="project" value="InterPro"/>
</dbReference>
<evidence type="ECO:0000313" key="2">
    <source>
        <dbReference type="EMBL" id="RWR24795.1"/>
    </source>
</evidence>
<keyword evidence="2" id="KW-0436">Ligase</keyword>
<organism evidence="2 3">
    <name type="scientific">Paenirhodobacter populi</name>
    <dbReference type="NCBI Taxonomy" id="2306993"/>
    <lineage>
        <taxon>Bacteria</taxon>
        <taxon>Pseudomonadati</taxon>
        <taxon>Pseudomonadota</taxon>
        <taxon>Alphaproteobacteria</taxon>
        <taxon>Rhodobacterales</taxon>
        <taxon>Rhodobacter group</taxon>
        <taxon>Paenirhodobacter</taxon>
    </lineage>
</organism>
<dbReference type="PANTHER" id="PTHR47962:SF3">
    <property type="entry name" value="LARGE ATP-DEPENDENT HELICASE-RELATED PROTEIN"/>
    <property type="match status" value="1"/>
</dbReference>
<dbReference type="Proteomes" id="UP000284451">
    <property type="component" value="Unassembled WGS sequence"/>
</dbReference>
<dbReference type="PANTHER" id="PTHR47962">
    <property type="entry name" value="ATP-DEPENDENT HELICASE LHR-RELATED-RELATED"/>
    <property type="match status" value="1"/>
</dbReference>
<proteinExistence type="predicted"/>
<comment type="caution">
    <text evidence="2">The sequence shown here is derived from an EMBL/GenBank/DDBJ whole genome shotgun (WGS) entry which is preliminary data.</text>
</comment>
<dbReference type="GO" id="GO:0016887">
    <property type="term" value="F:ATP hydrolysis activity"/>
    <property type="evidence" value="ECO:0007669"/>
    <property type="project" value="TreeGrafter"/>
</dbReference>
<feature type="non-terminal residue" evidence="2">
    <location>
        <position position="1"/>
    </location>
</feature>
<protein>
    <submittedName>
        <fullName evidence="2">DNA ligase-associated DEXH box helicase</fullName>
    </submittedName>
</protein>
<reference evidence="2 3" key="1">
    <citation type="submission" date="2019-01" db="EMBL/GenBank/DDBJ databases">
        <title>Sinorhodobacter populi sp. nov. isolated from the symptomatic bark tissue of Populus euramericana canker.</title>
        <authorList>
            <person name="Xu G."/>
        </authorList>
    </citation>
    <scope>NUCLEOTIDE SEQUENCE [LARGE SCALE GENOMIC DNA]</scope>
    <source>
        <strain evidence="2 3">07D10-4-3</strain>
    </source>
</reference>
<dbReference type="InterPro" id="IPR052511">
    <property type="entry name" value="ATP-dep_Helicase"/>
</dbReference>
<dbReference type="GO" id="GO:0016874">
    <property type="term" value="F:ligase activity"/>
    <property type="evidence" value="ECO:0007669"/>
    <property type="project" value="UniProtKB-KW"/>
</dbReference>
<dbReference type="Pfam" id="PF08494">
    <property type="entry name" value="DEAD_assoc"/>
    <property type="match status" value="1"/>
</dbReference>
<accession>A0A443JWB0</accession>
<name>A0A443JWB0_9RHOB</name>
<dbReference type="AlphaFoldDB" id="A0A443JWB0"/>
<gene>
    <name evidence="2" type="ORF">D2T29_22585</name>
</gene>
<sequence length="236" mass="26381">IRAWLDLQARVSALPRPGTLVCETFPRNDRWHLVIYGFAGRNAHQTLGLLVTRQMEAAGLAPLGFLATDHALLITSLNPVGDVAPLLRHPALEQGLENWFADTSLMKRSFRAVATIAGLIQRNVPGHRQSGRQATFSSDIIHDTLRRHDPDHILLRATRDEARHGFVDFERIDDMLARNPHVELHRLDRVSPLAAPLLLEMGRVRLGGTGQEMLAERMARELMASAGLDDLTHDDR</sequence>
<dbReference type="InterPro" id="IPR013701">
    <property type="entry name" value="Lhr-like_DEAD/DEAH_assoc"/>
</dbReference>
<dbReference type="GO" id="GO:0003677">
    <property type="term" value="F:DNA binding"/>
    <property type="evidence" value="ECO:0007669"/>
    <property type="project" value="TreeGrafter"/>
</dbReference>
<evidence type="ECO:0000313" key="3">
    <source>
        <dbReference type="Proteomes" id="UP000284451"/>
    </source>
</evidence>
<dbReference type="EMBL" id="SAUY01000099">
    <property type="protein sequence ID" value="RWR24795.1"/>
    <property type="molecule type" value="Genomic_DNA"/>
</dbReference>
<feature type="domain" description="Lhr-like DEAD/H associated" evidence="1">
    <location>
        <begin position="14"/>
        <end position="194"/>
    </location>
</feature>